<dbReference type="PANTHER" id="PTHR46401">
    <property type="entry name" value="GLYCOSYLTRANSFERASE WBBK-RELATED"/>
    <property type="match status" value="1"/>
</dbReference>
<evidence type="ECO:0000313" key="7">
    <source>
        <dbReference type="Proteomes" id="UP000480556"/>
    </source>
</evidence>
<dbReference type="InterPro" id="IPR001296">
    <property type="entry name" value="Glyco_trans_1"/>
</dbReference>
<reference evidence="6 7" key="1">
    <citation type="submission" date="2019-10" db="EMBL/GenBank/DDBJ databases">
        <authorList>
            <person name="Dong K."/>
        </authorList>
    </citation>
    <scope>NUCLEOTIDE SEQUENCE [LARGE SCALE GENOMIC DNA]</scope>
    <source>
        <strain evidence="6">dk386</strain>
        <strain evidence="5">Dk386</strain>
        <strain evidence="4">Dk771</strain>
        <strain evidence="7">dk771</strain>
    </source>
</reference>
<dbReference type="PANTHER" id="PTHR46401:SF2">
    <property type="entry name" value="GLYCOSYLTRANSFERASE WBBK-RELATED"/>
    <property type="match status" value="1"/>
</dbReference>
<dbReference type="Gene3D" id="3.40.50.2000">
    <property type="entry name" value="Glycogen Phosphorylase B"/>
    <property type="match status" value="2"/>
</dbReference>
<dbReference type="GO" id="GO:0016757">
    <property type="term" value="F:glycosyltransferase activity"/>
    <property type="evidence" value="ECO:0007669"/>
    <property type="project" value="InterPro"/>
</dbReference>
<proteinExistence type="predicted"/>
<feature type="domain" description="Glycosyl transferase family 1" evidence="2">
    <location>
        <begin position="159"/>
        <end position="305"/>
    </location>
</feature>
<keyword evidence="6" id="KW-1185">Reference proteome</keyword>
<evidence type="ECO:0000256" key="1">
    <source>
        <dbReference type="ARBA" id="ARBA00022679"/>
    </source>
</evidence>
<dbReference type="Pfam" id="PF13439">
    <property type="entry name" value="Glyco_transf_4"/>
    <property type="match status" value="1"/>
</dbReference>
<dbReference type="Proteomes" id="UP000327478">
    <property type="component" value="Chromosome"/>
</dbReference>
<evidence type="ECO:0000259" key="3">
    <source>
        <dbReference type="Pfam" id="PF13439"/>
    </source>
</evidence>
<protein>
    <submittedName>
        <fullName evidence="4">Glycosyltransferase</fullName>
    </submittedName>
</protein>
<organism evidence="4 7">
    <name type="scientific">Acinetobacter wanghuae</name>
    <dbReference type="NCBI Taxonomy" id="2662362"/>
    <lineage>
        <taxon>Bacteria</taxon>
        <taxon>Pseudomonadati</taxon>
        <taxon>Pseudomonadota</taxon>
        <taxon>Gammaproteobacteria</taxon>
        <taxon>Moraxellales</taxon>
        <taxon>Moraxellaceae</taxon>
        <taxon>Acinetobacter</taxon>
    </lineage>
</organism>
<keyword evidence="1" id="KW-0808">Transferase</keyword>
<accession>A0A5Q0P8C8</accession>
<evidence type="ECO:0000313" key="6">
    <source>
        <dbReference type="Proteomes" id="UP000327478"/>
    </source>
</evidence>
<dbReference type="Pfam" id="PF00534">
    <property type="entry name" value="Glycos_transf_1"/>
    <property type="match status" value="1"/>
</dbReference>
<gene>
    <name evidence="5" type="ORF">GFH30_12830</name>
    <name evidence="4" type="ORF">GHJ48_09555</name>
</gene>
<evidence type="ECO:0000313" key="5">
    <source>
        <dbReference type="EMBL" id="QGA12351.1"/>
    </source>
</evidence>
<dbReference type="CDD" id="cd03809">
    <property type="entry name" value="GT4_MtfB-like"/>
    <property type="match status" value="1"/>
</dbReference>
<dbReference type="EMBL" id="CP045650">
    <property type="protein sequence ID" value="QGA12351.1"/>
    <property type="molecule type" value="Genomic_DNA"/>
</dbReference>
<dbReference type="Proteomes" id="UP000480556">
    <property type="component" value="Unassembled WGS sequence"/>
</dbReference>
<dbReference type="SUPFAM" id="SSF53756">
    <property type="entry name" value="UDP-Glycosyltransferase/glycogen phosphorylase"/>
    <property type="match status" value="1"/>
</dbReference>
<evidence type="ECO:0000313" key="4">
    <source>
        <dbReference type="EMBL" id="MQW92629.1"/>
    </source>
</evidence>
<name>A0A5Q0P8C8_9GAMM</name>
<dbReference type="InterPro" id="IPR028098">
    <property type="entry name" value="Glyco_trans_4-like_N"/>
</dbReference>
<feature type="domain" description="Glycosyltransferase subfamily 4-like N-terminal" evidence="3">
    <location>
        <begin position="59"/>
        <end position="147"/>
    </location>
</feature>
<dbReference type="AlphaFoldDB" id="A0A5Q0P8C8"/>
<dbReference type="EMBL" id="WITK01000015">
    <property type="protein sequence ID" value="MQW92629.1"/>
    <property type="molecule type" value="Genomic_DNA"/>
</dbReference>
<evidence type="ECO:0000259" key="2">
    <source>
        <dbReference type="Pfam" id="PF00534"/>
    </source>
</evidence>
<sequence>MMNKQNRKIIFDTRWFGEHGIGRFAKEVYDKDIFKPIKLTGNPISIFDVLKLTLYLLFHHDFFYSPGFNAPFFFLKRTAITLHDLNHIDLDANSSFLKRLYYNLVLKRACKKCAFIVTVSEFSKKRIVEWSGINPDKVKVVYNGVSDAFHANVKPYEPGFPYIFIVGNRKLHKNEDRAMRAFAQADIDKDIKLVFSGDPSDQLLQTANELSITERIIFLGRLTEEQLASTYKGAICLLFPSLYEGFGLPVIESMACGTPVITSNTTSLVEVAGQATELIDPKNVNNISQSINRLYSDKQLQQKNINLGYINIKKYCWQSSKKRLKKILQEIFINRMER</sequence>